<comment type="catalytic activity">
    <reaction evidence="7">
        <text>Couples ATP hydrolysis with the unwinding of duplex DNA by translocating in the 3'-5' direction.</text>
        <dbReference type="EC" id="5.6.2.4"/>
    </reaction>
</comment>
<dbReference type="GO" id="GO:0043138">
    <property type="term" value="F:3'-5' DNA helicase activity"/>
    <property type="evidence" value="ECO:0007669"/>
    <property type="project" value="UniProtKB-EC"/>
</dbReference>
<evidence type="ECO:0000256" key="1">
    <source>
        <dbReference type="ARBA" id="ARBA00009922"/>
    </source>
</evidence>
<dbReference type="SUPFAM" id="SSF52540">
    <property type="entry name" value="P-loop containing nucleoside triphosphate hydrolases"/>
    <property type="match status" value="1"/>
</dbReference>
<feature type="domain" description="UvrD-like helicase C-terminal" evidence="12">
    <location>
        <begin position="296"/>
        <end position="560"/>
    </location>
</feature>
<dbReference type="Gene3D" id="1.10.10.160">
    <property type="match status" value="1"/>
</dbReference>
<evidence type="ECO:0000259" key="12">
    <source>
        <dbReference type="PROSITE" id="PS51217"/>
    </source>
</evidence>
<dbReference type="Proteomes" id="UP000605201">
    <property type="component" value="Unassembled WGS sequence"/>
</dbReference>
<comment type="similarity">
    <text evidence="1">Belongs to the helicase family. UvrD subfamily.</text>
</comment>
<dbReference type="Gene3D" id="1.10.486.10">
    <property type="entry name" value="PCRA, domain 4"/>
    <property type="match status" value="1"/>
</dbReference>
<dbReference type="GO" id="GO:0016787">
    <property type="term" value="F:hydrolase activity"/>
    <property type="evidence" value="ECO:0007669"/>
    <property type="project" value="UniProtKB-UniRule"/>
</dbReference>
<dbReference type="Pfam" id="PF13361">
    <property type="entry name" value="UvrD_C"/>
    <property type="match status" value="1"/>
</dbReference>
<keyword evidence="2 10" id="KW-0547">Nucleotide-binding</keyword>
<evidence type="ECO:0000256" key="7">
    <source>
        <dbReference type="ARBA" id="ARBA00034617"/>
    </source>
</evidence>
<keyword evidence="5 10" id="KW-0067">ATP-binding</keyword>
<evidence type="ECO:0000256" key="5">
    <source>
        <dbReference type="ARBA" id="ARBA00022840"/>
    </source>
</evidence>
<dbReference type="InterPro" id="IPR013986">
    <property type="entry name" value="DExx_box_DNA_helicase_dom_sf"/>
</dbReference>
<dbReference type="PANTHER" id="PTHR11070:SF3">
    <property type="entry name" value="DNA 3'-5' HELICASE"/>
    <property type="match status" value="1"/>
</dbReference>
<dbReference type="PANTHER" id="PTHR11070">
    <property type="entry name" value="UVRD / RECB / PCRA DNA HELICASE FAMILY MEMBER"/>
    <property type="match status" value="1"/>
</dbReference>
<keyword evidence="6" id="KW-0413">Isomerase</keyword>
<dbReference type="EMBL" id="JACNIG010000142">
    <property type="protein sequence ID" value="MBC8431412.1"/>
    <property type="molecule type" value="Genomic_DNA"/>
</dbReference>
<sequence>MKINSNIPYHEALNPSQLEAVNFNKGPLLVIAGAGSGKTRALTYRVARLVEKDVAPGSILLLTFTRKASFEMLKRAALLLDNRCERVAGGTFHSFANTVLRKYAPNVGFNPDYSILDRADSESLISMLRKEMTFVAGHRSFPRKQTLANIFGRAVNKALPIELVILNDYPHFAHHTEAIIAISNDYKRHKAEHSFFDYDDLLVYLKTLLKDHSDICRSISSTYRYLMIDEYQDTNLIQAEIIRLLAASHQNVMVVGDDSQSIYAFRGANFKNIMNFPKIFPGTHIIRLEENYRSTQPILNLTNVIIAQATEKYSKTLFTRRSGGSLPVLVSAGNENSQARFVAEEIRELNQSGVPLGQIAVLFRANFHSFDLEIELSRDGIPFAKTGGFKFTESAHIKDVLAHLKVLCNPYDRISWYRILLLLSRIGPKTAQNIYAAILAEQEGYKGLFTVKAKNILTGDFQRLKYLFEFLDSKTMSVAQTGEAVLNYYTPILKDKYDDHPKRTKDLEHLLTIMERYLNIESFLTDMALEPPSTSINNSLSLDDPGDGRLILSTVHSAKGLEWHTVFIIWALDGRFPSIHALHSSEDFEEELRLMYVAATRARENLFFIYPGQVYDRTSGMVLSRPSSFIADIPDNILARISHEQ</sequence>
<evidence type="ECO:0000313" key="13">
    <source>
        <dbReference type="EMBL" id="MBC8431412.1"/>
    </source>
</evidence>
<dbReference type="Gene3D" id="3.40.50.300">
    <property type="entry name" value="P-loop containing nucleotide triphosphate hydrolases"/>
    <property type="match status" value="2"/>
</dbReference>
<keyword evidence="3 10" id="KW-0378">Hydrolase</keyword>
<protein>
    <recommendedName>
        <fullName evidence="8">DNA 3'-5' helicase</fullName>
        <ecNumber evidence="8">5.6.2.4</ecNumber>
    </recommendedName>
</protein>
<dbReference type="InterPro" id="IPR014017">
    <property type="entry name" value="DNA_helicase_UvrD-like_C"/>
</dbReference>
<keyword evidence="4 10" id="KW-0347">Helicase</keyword>
<feature type="binding site" evidence="10">
    <location>
        <begin position="32"/>
        <end position="39"/>
    </location>
    <ligand>
        <name>ATP</name>
        <dbReference type="ChEBI" id="CHEBI:30616"/>
    </ligand>
</feature>
<dbReference type="EC" id="5.6.2.4" evidence="8"/>
<name>A0A8J6P1F3_9BACT</name>
<feature type="domain" description="UvrD-like helicase ATP-binding" evidence="11">
    <location>
        <begin position="11"/>
        <end position="295"/>
    </location>
</feature>
<dbReference type="GO" id="GO:0005524">
    <property type="term" value="F:ATP binding"/>
    <property type="evidence" value="ECO:0007669"/>
    <property type="project" value="UniProtKB-UniRule"/>
</dbReference>
<dbReference type="AlphaFoldDB" id="A0A8J6P1F3"/>
<dbReference type="GO" id="GO:0000725">
    <property type="term" value="P:recombinational repair"/>
    <property type="evidence" value="ECO:0007669"/>
    <property type="project" value="TreeGrafter"/>
</dbReference>
<dbReference type="Pfam" id="PF00580">
    <property type="entry name" value="UvrD-helicase"/>
    <property type="match status" value="1"/>
</dbReference>
<dbReference type="GO" id="GO:0003677">
    <property type="term" value="F:DNA binding"/>
    <property type="evidence" value="ECO:0007669"/>
    <property type="project" value="InterPro"/>
</dbReference>
<evidence type="ECO:0000256" key="8">
    <source>
        <dbReference type="ARBA" id="ARBA00034808"/>
    </source>
</evidence>
<evidence type="ECO:0000256" key="4">
    <source>
        <dbReference type="ARBA" id="ARBA00022806"/>
    </source>
</evidence>
<proteinExistence type="inferred from homology"/>
<evidence type="ECO:0000256" key="2">
    <source>
        <dbReference type="ARBA" id="ARBA00022741"/>
    </source>
</evidence>
<accession>A0A8J6P1F3</accession>
<dbReference type="CDD" id="cd17932">
    <property type="entry name" value="DEXQc_UvrD"/>
    <property type="match status" value="1"/>
</dbReference>
<evidence type="ECO:0000256" key="3">
    <source>
        <dbReference type="ARBA" id="ARBA00022801"/>
    </source>
</evidence>
<organism evidence="13 14">
    <name type="scientific">Candidatus Desulfatibia vada</name>
    <dbReference type="NCBI Taxonomy" id="2841696"/>
    <lineage>
        <taxon>Bacteria</taxon>
        <taxon>Pseudomonadati</taxon>
        <taxon>Thermodesulfobacteriota</taxon>
        <taxon>Desulfobacteria</taxon>
        <taxon>Desulfobacterales</taxon>
        <taxon>Desulfobacterales incertae sedis</taxon>
        <taxon>Candidatus Desulfatibia</taxon>
    </lineage>
</organism>
<evidence type="ECO:0000256" key="10">
    <source>
        <dbReference type="PROSITE-ProRule" id="PRU00560"/>
    </source>
</evidence>
<dbReference type="PROSITE" id="PS51217">
    <property type="entry name" value="UVRD_HELICASE_CTER"/>
    <property type="match status" value="1"/>
</dbReference>
<comment type="catalytic activity">
    <reaction evidence="9">
        <text>ATP + H2O = ADP + phosphate + H(+)</text>
        <dbReference type="Rhea" id="RHEA:13065"/>
        <dbReference type="ChEBI" id="CHEBI:15377"/>
        <dbReference type="ChEBI" id="CHEBI:15378"/>
        <dbReference type="ChEBI" id="CHEBI:30616"/>
        <dbReference type="ChEBI" id="CHEBI:43474"/>
        <dbReference type="ChEBI" id="CHEBI:456216"/>
        <dbReference type="EC" id="5.6.2.4"/>
    </reaction>
</comment>
<dbReference type="GO" id="GO:0005829">
    <property type="term" value="C:cytosol"/>
    <property type="evidence" value="ECO:0007669"/>
    <property type="project" value="TreeGrafter"/>
</dbReference>
<gene>
    <name evidence="13" type="ORF">H8D96_05790</name>
</gene>
<evidence type="ECO:0000256" key="9">
    <source>
        <dbReference type="ARBA" id="ARBA00048988"/>
    </source>
</evidence>
<dbReference type="PROSITE" id="PS51198">
    <property type="entry name" value="UVRD_HELICASE_ATP_BIND"/>
    <property type="match status" value="1"/>
</dbReference>
<dbReference type="InterPro" id="IPR000212">
    <property type="entry name" value="DNA_helicase_UvrD/REP"/>
</dbReference>
<comment type="caution">
    <text evidence="13">The sequence shown here is derived from an EMBL/GenBank/DDBJ whole genome shotgun (WGS) entry which is preliminary data.</text>
</comment>
<evidence type="ECO:0000313" key="14">
    <source>
        <dbReference type="Proteomes" id="UP000605201"/>
    </source>
</evidence>
<reference evidence="13 14" key="1">
    <citation type="submission" date="2020-08" db="EMBL/GenBank/DDBJ databases">
        <title>Bridging the membrane lipid divide: bacteria of the FCB group superphylum have the potential to synthesize archaeal ether lipids.</title>
        <authorList>
            <person name="Villanueva L."/>
            <person name="Von Meijenfeldt F.A.B."/>
            <person name="Westbye A.B."/>
            <person name="Yadav S."/>
            <person name="Hopmans E.C."/>
            <person name="Dutilh B.E."/>
            <person name="Sinninghe Damste J.S."/>
        </authorList>
    </citation>
    <scope>NUCLEOTIDE SEQUENCE [LARGE SCALE GENOMIC DNA]</scope>
    <source>
        <strain evidence="13">NIOZ-UU17</strain>
    </source>
</reference>
<dbReference type="InterPro" id="IPR027417">
    <property type="entry name" value="P-loop_NTPase"/>
</dbReference>
<evidence type="ECO:0000259" key="11">
    <source>
        <dbReference type="PROSITE" id="PS51198"/>
    </source>
</evidence>
<evidence type="ECO:0000256" key="6">
    <source>
        <dbReference type="ARBA" id="ARBA00023235"/>
    </source>
</evidence>
<dbReference type="InterPro" id="IPR014016">
    <property type="entry name" value="UvrD-like_ATP-bd"/>
</dbReference>